<protein>
    <submittedName>
        <fullName evidence="2">DUF2345 domain-containing protein</fullName>
    </submittedName>
</protein>
<comment type="caution">
    <text evidence="2">The sequence shown here is derived from an EMBL/GenBank/DDBJ whole genome shotgun (WGS) entry which is preliminary data.</text>
</comment>
<organism evidence="2 3">
    <name type="scientific">Paraburkholderia ferrariae</name>
    <dbReference type="NCBI Taxonomy" id="386056"/>
    <lineage>
        <taxon>Bacteria</taxon>
        <taxon>Pseudomonadati</taxon>
        <taxon>Pseudomonadota</taxon>
        <taxon>Betaproteobacteria</taxon>
        <taxon>Burkholderiales</taxon>
        <taxon>Burkholderiaceae</taxon>
        <taxon>Paraburkholderia</taxon>
    </lineage>
</organism>
<proteinExistence type="predicted"/>
<evidence type="ECO:0000313" key="2">
    <source>
        <dbReference type="EMBL" id="MEM5426814.1"/>
    </source>
</evidence>
<dbReference type="EMBL" id="JAYMRV010000062">
    <property type="protein sequence ID" value="MEM5426814.1"/>
    <property type="molecule type" value="Genomic_DNA"/>
</dbReference>
<evidence type="ECO:0000259" key="1">
    <source>
        <dbReference type="Pfam" id="PF10106"/>
    </source>
</evidence>
<dbReference type="RefSeq" id="WP_342950361.1">
    <property type="nucleotide sequence ID" value="NZ_JAYMRV010000062.1"/>
</dbReference>
<feature type="non-terminal residue" evidence="2">
    <location>
        <position position="1"/>
    </location>
</feature>
<sequence length="87" mass="9356">RFTVAAGELISLFAQKLGLKLIAGKGKVEIQAQSDDMDLISDKNMQIRSANGRVTIEAKEELILKCGGSYVRISSTGIEDGTKGNRT</sequence>
<accession>A0ABU9S3C6</accession>
<dbReference type="InterPro" id="IPR018769">
    <property type="entry name" value="VgrG2_DUF2345"/>
</dbReference>
<name>A0ABU9S3C6_9BURK</name>
<reference evidence="2 3" key="1">
    <citation type="submission" date="2024-01" db="EMBL/GenBank/DDBJ databases">
        <title>The diversity of rhizobia nodulating Mimosa spp. in eleven states of Brazil covering several biomes is determined by host plant, location, and edaphic factors.</title>
        <authorList>
            <person name="Rouws L."/>
            <person name="Barauna A."/>
            <person name="Beukes C."/>
            <person name="De Faria S.M."/>
            <person name="Gross E."/>
            <person name="Dos Reis Junior F.B."/>
            <person name="Simon M."/>
            <person name="Maluk M."/>
            <person name="Odee D.W."/>
            <person name="Kenicer G."/>
            <person name="Young J.P.W."/>
            <person name="Reis V.M."/>
            <person name="Zilli J."/>
            <person name="James E.K."/>
        </authorList>
    </citation>
    <scope>NUCLEOTIDE SEQUENCE [LARGE SCALE GENOMIC DNA]</scope>
    <source>
        <strain evidence="2 3">JPY167</strain>
    </source>
</reference>
<feature type="domain" description="DUF2345" evidence="1">
    <location>
        <begin position="1"/>
        <end position="85"/>
    </location>
</feature>
<dbReference type="Proteomes" id="UP001489897">
    <property type="component" value="Unassembled WGS sequence"/>
</dbReference>
<evidence type="ECO:0000313" key="3">
    <source>
        <dbReference type="Proteomes" id="UP001489897"/>
    </source>
</evidence>
<feature type="non-terminal residue" evidence="2">
    <location>
        <position position="87"/>
    </location>
</feature>
<dbReference type="Pfam" id="PF10106">
    <property type="entry name" value="DUF2345"/>
    <property type="match status" value="1"/>
</dbReference>
<keyword evidence="3" id="KW-1185">Reference proteome</keyword>
<gene>
    <name evidence="2" type="ORF">VSR73_38490</name>
</gene>